<dbReference type="RefSeq" id="WP_166278083.1">
    <property type="nucleotide sequence ID" value="NZ_JTHE03000116.1"/>
</dbReference>
<dbReference type="PRINTS" id="PR00813">
    <property type="entry name" value="BCTERIALGSPG"/>
</dbReference>
<dbReference type="NCBIfam" id="TIGR02532">
    <property type="entry name" value="IV_pilin_GFxxxE"/>
    <property type="match status" value="1"/>
</dbReference>
<dbReference type="InterPro" id="IPR045584">
    <property type="entry name" value="Pilin-like"/>
</dbReference>
<keyword evidence="2" id="KW-0812">Transmembrane</keyword>
<organism evidence="3 4">
    <name type="scientific">Lyngbya confervoides BDU141951</name>
    <dbReference type="NCBI Taxonomy" id="1574623"/>
    <lineage>
        <taxon>Bacteria</taxon>
        <taxon>Bacillati</taxon>
        <taxon>Cyanobacteriota</taxon>
        <taxon>Cyanophyceae</taxon>
        <taxon>Oscillatoriophycideae</taxon>
        <taxon>Oscillatoriales</taxon>
        <taxon>Microcoleaceae</taxon>
        <taxon>Lyngbya</taxon>
    </lineage>
</organism>
<dbReference type="Pfam" id="PF16734">
    <property type="entry name" value="Pilin_GH"/>
    <property type="match status" value="1"/>
</dbReference>
<dbReference type="SUPFAM" id="SSF54523">
    <property type="entry name" value="Pili subunits"/>
    <property type="match status" value="1"/>
</dbReference>
<evidence type="ECO:0000256" key="2">
    <source>
        <dbReference type="SAM" id="Phobius"/>
    </source>
</evidence>
<evidence type="ECO:0000256" key="1">
    <source>
        <dbReference type="ARBA" id="ARBA00022481"/>
    </source>
</evidence>
<proteinExistence type="predicted"/>
<keyword evidence="4" id="KW-1185">Reference proteome</keyword>
<keyword evidence="2" id="KW-1133">Transmembrane helix</keyword>
<dbReference type="InterPro" id="IPR012902">
    <property type="entry name" value="N_methyl_site"/>
</dbReference>
<evidence type="ECO:0000313" key="4">
    <source>
        <dbReference type="Proteomes" id="UP000031561"/>
    </source>
</evidence>
<dbReference type="Gene3D" id="3.30.700.10">
    <property type="entry name" value="Glycoprotein, Type 4 Pilin"/>
    <property type="match status" value="1"/>
</dbReference>
<dbReference type="InterPro" id="IPR000983">
    <property type="entry name" value="Bac_GSPG_pilin"/>
</dbReference>
<name>A0ABD4TA20_9CYAN</name>
<protein>
    <submittedName>
        <fullName evidence="3">Prepilin-type N-terminal cleavage/methylation domain-containing protein</fullName>
    </submittedName>
</protein>
<dbReference type="Proteomes" id="UP000031561">
    <property type="component" value="Unassembled WGS sequence"/>
</dbReference>
<keyword evidence="2" id="KW-0472">Membrane</keyword>
<gene>
    <name evidence="3" type="ORF">QQ91_0020735</name>
</gene>
<dbReference type="InterPro" id="IPR031975">
    <property type="entry name" value="Pilin_GH"/>
</dbReference>
<dbReference type="EMBL" id="JTHE03000116">
    <property type="protein sequence ID" value="MCM1985245.1"/>
    <property type="molecule type" value="Genomic_DNA"/>
</dbReference>
<sequence>MEIQKLDSRLRTFTHSGEAVFKQESRTLQCGLSTGHQQSAFTLIELIFAIVILGLLSAIALPSYLNQAAKAKGSEAKSTIGSINRIQQAYRYENKQFSSSLNSLGSYGLRVYPKNFSYTLSGLANSATVNADPIQTDLKVYSGGVVLGLNDQYLNGICESIKFEGSPTENAAQISLIGGSSPSVSCTDGKLVE</sequence>
<reference evidence="3 4" key="1">
    <citation type="journal article" date="2015" name="Genome Announc.">
        <title>Draft Genome Sequence of Filamentous Marine Cyanobacterium Lyngbya confervoides Strain BDU141951.</title>
        <authorList>
            <person name="Chandrababunaidu M.M."/>
            <person name="Sen D."/>
            <person name="Tripathy S."/>
        </authorList>
    </citation>
    <scope>NUCLEOTIDE SEQUENCE [LARGE SCALE GENOMIC DNA]</scope>
    <source>
        <strain evidence="3 4">BDU141951</strain>
    </source>
</reference>
<dbReference type="AlphaFoldDB" id="A0ABD4TA20"/>
<keyword evidence="1" id="KW-0488">Methylation</keyword>
<feature type="transmembrane region" description="Helical" evidence="2">
    <location>
        <begin position="43"/>
        <end position="65"/>
    </location>
</feature>
<evidence type="ECO:0000313" key="3">
    <source>
        <dbReference type="EMBL" id="MCM1985245.1"/>
    </source>
</evidence>
<accession>A0ABD4TA20</accession>
<comment type="caution">
    <text evidence="3">The sequence shown here is derived from an EMBL/GenBank/DDBJ whole genome shotgun (WGS) entry which is preliminary data.</text>
</comment>
<dbReference type="Pfam" id="PF07963">
    <property type="entry name" value="N_methyl"/>
    <property type="match status" value="1"/>
</dbReference>